<dbReference type="RefSeq" id="WP_173301790.1">
    <property type="nucleotide sequence ID" value="NZ_JABRWQ010000005.1"/>
</dbReference>
<dbReference type="EMBL" id="JABRWQ010000005">
    <property type="protein sequence ID" value="NRD24144.1"/>
    <property type="molecule type" value="Genomic_DNA"/>
</dbReference>
<evidence type="ECO:0000259" key="1">
    <source>
        <dbReference type="PROSITE" id="PS50042"/>
    </source>
</evidence>
<keyword evidence="3" id="KW-1185">Reference proteome</keyword>
<evidence type="ECO:0000313" key="3">
    <source>
        <dbReference type="Proteomes" id="UP000805085"/>
    </source>
</evidence>
<feature type="domain" description="Cyclic nucleotide-binding" evidence="1">
    <location>
        <begin position="8"/>
        <end position="132"/>
    </location>
</feature>
<dbReference type="CDD" id="cd00038">
    <property type="entry name" value="CAP_ED"/>
    <property type="match status" value="1"/>
</dbReference>
<protein>
    <submittedName>
        <fullName evidence="2">Crp/Fnr family transcriptional regulator</fullName>
    </submittedName>
</protein>
<proteinExistence type="predicted"/>
<dbReference type="Pfam" id="PF00027">
    <property type="entry name" value="cNMP_binding"/>
    <property type="match status" value="1"/>
</dbReference>
<dbReference type="Proteomes" id="UP000805085">
    <property type="component" value="Unassembled WGS sequence"/>
</dbReference>
<dbReference type="PROSITE" id="PS50042">
    <property type="entry name" value="CNMP_BINDING_3"/>
    <property type="match status" value="1"/>
</dbReference>
<dbReference type="InterPro" id="IPR018490">
    <property type="entry name" value="cNMP-bd_dom_sf"/>
</dbReference>
<comment type="caution">
    <text evidence="2">The sequence shown here is derived from an EMBL/GenBank/DDBJ whole genome shotgun (WGS) entry which is preliminary data.</text>
</comment>
<reference evidence="2 3" key="1">
    <citation type="journal article" date="2015" name="Int. J. Syst. Evol. Microbiol.">
        <title>Winogradskyella litoriviva sp. nov., isolated from coastal seawater.</title>
        <authorList>
            <person name="Nedashkovskaya O.I."/>
            <person name="Kukhlevskiy A.D."/>
            <person name="Zhukova N.V."/>
            <person name="Kim S.J."/>
            <person name="Rhee S.K."/>
            <person name="Mikhailov V.V."/>
        </authorList>
    </citation>
    <scope>NUCLEOTIDE SEQUENCE [LARGE SCALE GENOMIC DNA]</scope>
    <source>
        <strain evidence="2 3">KMM6491</strain>
    </source>
</reference>
<dbReference type="InterPro" id="IPR014710">
    <property type="entry name" value="RmlC-like_jellyroll"/>
</dbReference>
<evidence type="ECO:0000313" key="2">
    <source>
        <dbReference type="EMBL" id="NRD24144.1"/>
    </source>
</evidence>
<organism evidence="2 3">
    <name type="scientific">Winogradskyella litoriviva</name>
    <dbReference type="NCBI Taxonomy" id="1220182"/>
    <lineage>
        <taxon>Bacteria</taxon>
        <taxon>Pseudomonadati</taxon>
        <taxon>Bacteroidota</taxon>
        <taxon>Flavobacteriia</taxon>
        <taxon>Flavobacteriales</taxon>
        <taxon>Flavobacteriaceae</taxon>
        <taxon>Winogradskyella</taxon>
    </lineage>
</organism>
<gene>
    <name evidence="2" type="ORF">HNV10_12865</name>
</gene>
<accession>A0ABX2E715</accession>
<sequence length="189" mass="22238">MTEHLEQFFANQFECTSNEISEIIKHSEYVEAAKDEILIEEGKVCRYLYLVTEGSVKANFIDINGQETIRYVAFENQLISSLHSFIKQTPSNEYITAITPTKLLAISYTNFKKELSKSSVFKDFYIKMLETTYLNNHWRIETFLRLDAKQRYEYLLKNNKRLVQRLSNKNLSHFLGITQESLSRIKAKK</sequence>
<dbReference type="SUPFAM" id="SSF51206">
    <property type="entry name" value="cAMP-binding domain-like"/>
    <property type="match status" value="1"/>
</dbReference>
<name>A0ABX2E715_9FLAO</name>
<dbReference type="Gene3D" id="2.60.120.10">
    <property type="entry name" value="Jelly Rolls"/>
    <property type="match status" value="1"/>
</dbReference>
<dbReference type="InterPro" id="IPR000595">
    <property type="entry name" value="cNMP-bd_dom"/>
</dbReference>